<protein>
    <submittedName>
        <fullName evidence="2">Uncharacterized protein</fullName>
    </submittedName>
</protein>
<reference evidence="2 3" key="1">
    <citation type="submission" date="2013-11" db="EMBL/GenBank/DDBJ databases">
        <title>Opisthorchis viverrini - life in the bile duct.</title>
        <authorList>
            <person name="Young N.D."/>
            <person name="Nagarajan N."/>
            <person name="Lin S.J."/>
            <person name="Korhonen P.K."/>
            <person name="Jex A.R."/>
            <person name="Hall R.S."/>
            <person name="Safavi-Hemami H."/>
            <person name="Kaewkong W."/>
            <person name="Bertrand D."/>
            <person name="Gao S."/>
            <person name="Seet Q."/>
            <person name="Wongkham S."/>
            <person name="Teh B.T."/>
            <person name="Wongkham C."/>
            <person name="Intapan P.M."/>
            <person name="Maleewong W."/>
            <person name="Yang X."/>
            <person name="Hu M."/>
            <person name="Wang Z."/>
            <person name="Hofmann A."/>
            <person name="Sternberg P.W."/>
            <person name="Tan P."/>
            <person name="Wang J."/>
            <person name="Gasser R.B."/>
        </authorList>
    </citation>
    <scope>NUCLEOTIDE SEQUENCE [LARGE SCALE GENOMIC DNA]</scope>
</reference>
<evidence type="ECO:0000313" key="2">
    <source>
        <dbReference type="EMBL" id="KER32991.1"/>
    </source>
</evidence>
<dbReference type="AlphaFoldDB" id="A0A075A0V0"/>
<proteinExistence type="predicted"/>
<feature type="compositionally biased region" description="Polar residues" evidence="1">
    <location>
        <begin position="78"/>
        <end position="94"/>
    </location>
</feature>
<accession>A0A075A0V0</accession>
<feature type="region of interest" description="Disordered" evidence="1">
    <location>
        <begin position="75"/>
        <end position="94"/>
    </location>
</feature>
<evidence type="ECO:0000256" key="1">
    <source>
        <dbReference type="SAM" id="MobiDB-lite"/>
    </source>
</evidence>
<evidence type="ECO:0000313" key="3">
    <source>
        <dbReference type="Proteomes" id="UP000054324"/>
    </source>
</evidence>
<feature type="region of interest" description="Disordered" evidence="1">
    <location>
        <begin position="1"/>
        <end position="26"/>
    </location>
</feature>
<sequence>MTIRESLPSGAEGSPSGEAVPTSGAFAIPPNVKSSSVVCRPIIGLVGTSAIRRASVLVPLWPTDQSAARLLRSRRWTDTSASTGTTVSPGSLVS</sequence>
<dbReference type="KEGG" id="ovi:T265_01078"/>
<keyword evidence="3" id="KW-1185">Reference proteome</keyword>
<dbReference type="RefSeq" id="XP_009163285.1">
    <property type="nucleotide sequence ID" value="XM_009165021.1"/>
</dbReference>
<dbReference type="GeneID" id="20315266"/>
<dbReference type="CTD" id="20315266"/>
<gene>
    <name evidence="2" type="ORF">T265_01078</name>
</gene>
<organism evidence="2 3">
    <name type="scientific">Opisthorchis viverrini</name>
    <name type="common">Southeast Asian liver fluke</name>
    <dbReference type="NCBI Taxonomy" id="6198"/>
    <lineage>
        <taxon>Eukaryota</taxon>
        <taxon>Metazoa</taxon>
        <taxon>Spiralia</taxon>
        <taxon>Lophotrochozoa</taxon>
        <taxon>Platyhelminthes</taxon>
        <taxon>Trematoda</taxon>
        <taxon>Digenea</taxon>
        <taxon>Opisthorchiida</taxon>
        <taxon>Opisthorchiata</taxon>
        <taxon>Opisthorchiidae</taxon>
        <taxon>Opisthorchis</taxon>
    </lineage>
</organism>
<dbReference type="EMBL" id="KL596629">
    <property type="protein sequence ID" value="KER32991.1"/>
    <property type="molecule type" value="Genomic_DNA"/>
</dbReference>
<dbReference type="Proteomes" id="UP000054324">
    <property type="component" value="Unassembled WGS sequence"/>
</dbReference>
<name>A0A075A0V0_OPIVI</name>